<dbReference type="PROSITE" id="PS00543">
    <property type="entry name" value="HLYD_FAMILY"/>
    <property type="match status" value="1"/>
</dbReference>
<comment type="similarity">
    <text evidence="2">Belongs to the membrane fusion protein (MFP) (TC 8.A.1) family.</text>
</comment>
<dbReference type="PRINTS" id="PR01490">
    <property type="entry name" value="RTXTOXIND"/>
</dbReference>
<evidence type="ECO:0000259" key="9">
    <source>
        <dbReference type="Pfam" id="PF26002"/>
    </source>
</evidence>
<evidence type="ECO:0000256" key="4">
    <source>
        <dbReference type="ARBA" id="ARBA00022692"/>
    </source>
</evidence>
<evidence type="ECO:0000313" key="10">
    <source>
        <dbReference type="EMBL" id="GLX85821.1"/>
    </source>
</evidence>
<feature type="coiled-coil region" evidence="7">
    <location>
        <begin position="199"/>
        <end position="258"/>
    </location>
</feature>
<accession>A0ABQ6HH30</accession>
<gene>
    <name evidence="10" type="ORF">tloyanaT_20730</name>
</gene>
<dbReference type="EMBL" id="BSSV01000004">
    <property type="protein sequence ID" value="GLX85821.1"/>
    <property type="molecule type" value="Genomic_DNA"/>
</dbReference>
<name>A0ABQ6HH30_9GAMM</name>
<feature type="transmembrane region" description="Helical" evidence="8">
    <location>
        <begin position="26"/>
        <end position="48"/>
    </location>
</feature>
<evidence type="ECO:0000256" key="7">
    <source>
        <dbReference type="SAM" id="Coils"/>
    </source>
</evidence>
<dbReference type="Proteomes" id="UP001157134">
    <property type="component" value="Unassembled WGS sequence"/>
</dbReference>
<evidence type="ECO:0000256" key="3">
    <source>
        <dbReference type="ARBA" id="ARBA00022448"/>
    </source>
</evidence>
<organism evidence="10 11">
    <name type="scientific">Thalassotalea loyana</name>
    <dbReference type="NCBI Taxonomy" id="280483"/>
    <lineage>
        <taxon>Bacteria</taxon>
        <taxon>Pseudomonadati</taxon>
        <taxon>Pseudomonadota</taxon>
        <taxon>Gammaproteobacteria</taxon>
        <taxon>Alteromonadales</taxon>
        <taxon>Colwelliaceae</taxon>
        <taxon>Thalassotalea</taxon>
    </lineage>
</organism>
<dbReference type="RefSeq" id="WP_284298292.1">
    <property type="nucleotide sequence ID" value="NZ_BSSV01000004.1"/>
</dbReference>
<keyword evidence="7" id="KW-0175">Coiled coil</keyword>
<keyword evidence="4 8" id="KW-0812">Transmembrane</keyword>
<dbReference type="InterPro" id="IPR006144">
    <property type="entry name" value="Secretion_HlyD_CS"/>
</dbReference>
<sequence>MSLFRQEAINHQRERLTGEICLAQPLSIKLTVSLLLTLAVAIVLFLFTSEYSRKETVRGFLMPDKGVIKSFAHQGGTIEKIWVSEGKFISKGEPVATLVIHRNSHEGVALITQLTSQLTEQIQLISNEISHNQQLEHTENENLVNRKSALNNEKLSLAKQKSLSQEKLDLLTNQLVDIESLKKDGFVSTIDVERHKQSLLDAQQEKHQIDRLLLQLKNQLAQIDFELVNLPRQYQLRINNLLRQRSDIENQLTQVKGSYKYTVNASHSGLITGIQVVEGETLSQSVAQTRPLAHILPEDSELIAELLLPTRSAGFIEIGQNTRLRFDAFPYQRFGYIESEIIRVDRALVSPNEVSLPIALSEPVYRLRAKLDQQKIKAYGQSFNLKSGMLFHADIMLEKRSLIEWLFEPILSLKGRIS</sequence>
<keyword evidence="5 8" id="KW-1133">Transmembrane helix</keyword>
<dbReference type="InterPro" id="IPR058982">
    <property type="entry name" value="Beta-barrel_AprE"/>
</dbReference>
<evidence type="ECO:0000256" key="5">
    <source>
        <dbReference type="ARBA" id="ARBA00022989"/>
    </source>
</evidence>
<dbReference type="Pfam" id="PF26002">
    <property type="entry name" value="Beta-barrel_AprE"/>
    <property type="match status" value="1"/>
</dbReference>
<comment type="caution">
    <text evidence="10">The sequence shown here is derived from an EMBL/GenBank/DDBJ whole genome shotgun (WGS) entry which is preliminary data.</text>
</comment>
<evidence type="ECO:0000313" key="11">
    <source>
        <dbReference type="Proteomes" id="UP001157134"/>
    </source>
</evidence>
<comment type="subcellular location">
    <subcellularLocation>
        <location evidence="1">Membrane</location>
        <topology evidence="1">Single-pass membrane protein</topology>
    </subcellularLocation>
</comment>
<keyword evidence="3" id="KW-0813">Transport</keyword>
<protein>
    <submittedName>
        <fullName evidence="10">Toxin secretion, membrane fusion protein</fullName>
    </submittedName>
</protein>
<evidence type="ECO:0000256" key="2">
    <source>
        <dbReference type="ARBA" id="ARBA00009477"/>
    </source>
</evidence>
<evidence type="ECO:0000256" key="8">
    <source>
        <dbReference type="SAM" id="Phobius"/>
    </source>
</evidence>
<proteinExistence type="inferred from homology"/>
<dbReference type="PANTHER" id="PTHR30386:SF28">
    <property type="entry name" value="EXPORTED PROTEIN"/>
    <property type="match status" value="1"/>
</dbReference>
<reference evidence="10 11" key="1">
    <citation type="submission" date="2023-03" db="EMBL/GenBank/DDBJ databases">
        <title>Thalassotalea loyana LMG 22536T draft genome sequence.</title>
        <authorList>
            <person name="Sawabe T."/>
        </authorList>
    </citation>
    <scope>NUCLEOTIDE SEQUENCE [LARGE SCALE GENOMIC DNA]</scope>
    <source>
        <strain evidence="10 11">LMG 22536</strain>
    </source>
</reference>
<dbReference type="InterPro" id="IPR050739">
    <property type="entry name" value="MFP"/>
</dbReference>
<keyword evidence="6 8" id="KW-0472">Membrane</keyword>
<keyword evidence="11" id="KW-1185">Reference proteome</keyword>
<feature type="domain" description="AprE-like beta-barrel" evidence="9">
    <location>
        <begin position="302"/>
        <end position="396"/>
    </location>
</feature>
<dbReference type="PANTHER" id="PTHR30386">
    <property type="entry name" value="MEMBRANE FUSION SUBUNIT OF EMRAB-TOLC MULTIDRUG EFFLUX PUMP"/>
    <property type="match status" value="1"/>
</dbReference>
<evidence type="ECO:0000256" key="1">
    <source>
        <dbReference type="ARBA" id="ARBA00004167"/>
    </source>
</evidence>
<evidence type="ECO:0000256" key="6">
    <source>
        <dbReference type="ARBA" id="ARBA00023136"/>
    </source>
</evidence>